<accession>A0AAD7SWS1</accession>
<organism evidence="1 2">
    <name type="scientific">Aldrovandia affinis</name>
    <dbReference type="NCBI Taxonomy" id="143900"/>
    <lineage>
        <taxon>Eukaryota</taxon>
        <taxon>Metazoa</taxon>
        <taxon>Chordata</taxon>
        <taxon>Craniata</taxon>
        <taxon>Vertebrata</taxon>
        <taxon>Euteleostomi</taxon>
        <taxon>Actinopterygii</taxon>
        <taxon>Neopterygii</taxon>
        <taxon>Teleostei</taxon>
        <taxon>Notacanthiformes</taxon>
        <taxon>Halosauridae</taxon>
        <taxon>Aldrovandia</taxon>
    </lineage>
</organism>
<name>A0AAD7SWS1_9TELE</name>
<evidence type="ECO:0000313" key="1">
    <source>
        <dbReference type="EMBL" id="KAJ8409728.1"/>
    </source>
</evidence>
<dbReference type="EMBL" id="JAINUG010000029">
    <property type="protein sequence ID" value="KAJ8409728.1"/>
    <property type="molecule type" value="Genomic_DNA"/>
</dbReference>
<reference evidence="1" key="1">
    <citation type="journal article" date="2023" name="Science">
        <title>Genome structures resolve the early diversification of teleost fishes.</title>
        <authorList>
            <person name="Parey E."/>
            <person name="Louis A."/>
            <person name="Montfort J."/>
            <person name="Bouchez O."/>
            <person name="Roques C."/>
            <person name="Iampietro C."/>
            <person name="Lluch J."/>
            <person name="Castinel A."/>
            <person name="Donnadieu C."/>
            <person name="Desvignes T."/>
            <person name="Floi Bucao C."/>
            <person name="Jouanno E."/>
            <person name="Wen M."/>
            <person name="Mejri S."/>
            <person name="Dirks R."/>
            <person name="Jansen H."/>
            <person name="Henkel C."/>
            <person name="Chen W.J."/>
            <person name="Zahm M."/>
            <person name="Cabau C."/>
            <person name="Klopp C."/>
            <person name="Thompson A.W."/>
            <person name="Robinson-Rechavi M."/>
            <person name="Braasch I."/>
            <person name="Lecointre G."/>
            <person name="Bobe J."/>
            <person name="Postlethwait J.H."/>
            <person name="Berthelot C."/>
            <person name="Roest Crollius H."/>
            <person name="Guiguen Y."/>
        </authorList>
    </citation>
    <scope>NUCLEOTIDE SEQUENCE</scope>
    <source>
        <strain evidence="1">NC1722</strain>
    </source>
</reference>
<proteinExistence type="predicted"/>
<dbReference type="Proteomes" id="UP001221898">
    <property type="component" value="Unassembled WGS sequence"/>
</dbReference>
<sequence>MKRTRAVGVVCACSSQRRKASLRSPLRRSSCAPPVTDAEAREAQSAEEERMFRRLSWCWRLAVRRLACLPSLTAGAPVSCRKQPHWYCVPHSDARKAFHFSGYSGHLRLWFLL</sequence>
<evidence type="ECO:0000313" key="2">
    <source>
        <dbReference type="Proteomes" id="UP001221898"/>
    </source>
</evidence>
<gene>
    <name evidence="1" type="ORF">AAFF_G00217870</name>
</gene>
<dbReference type="AlphaFoldDB" id="A0AAD7SWS1"/>
<comment type="caution">
    <text evidence="1">The sequence shown here is derived from an EMBL/GenBank/DDBJ whole genome shotgun (WGS) entry which is preliminary data.</text>
</comment>
<protein>
    <submittedName>
        <fullName evidence="1">Uncharacterized protein</fullName>
    </submittedName>
</protein>
<keyword evidence="2" id="KW-1185">Reference proteome</keyword>